<dbReference type="InterPro" id="IPR046947">
    <property type="entry name" value="LytR-like"/>
</dbReference>
<dbReference type="PROSITE" id="PS50930">
    <property type="entry name" value="HTH_LYTTR"/>
    <property type="match status" value="1"/>
</dbReference>
<dbReference type="PANTHER" id="PTHR37299">
    <property type="entry name" value="TRANSCRIPTIONAL REGULATOR-RELATED"/>
    <property type="match status" value="1"/>
</dbReference>
<proteinExistence type="predicted"/>
<dbReference type="Proteomes" id="UP001282284">
    <property type="component" value="Unassembled WGS sequence"/>
</dbReference>
<feature type="domain" description="HTH LytTR-type" evidence="1">
    <location>
        <begin position="108"/>
        <end position="212"/>
    </location>
</feature>
<evidence type="ECO:0000313" key="2">
    <source>
        <dbReference type="EMBL" id="MDW0113184.1"/>
    </source>
</evidence>
<keyword evidence="3" id="KW-1185">Reference proteome</keyword>
<accession>A0ABU4G880</accession>
<reference evidence="2 3" key="1">
    <citation type="submission" date="2023-06" db="EMBL/GenBank/DDBJ databases">
        <title>Sporosarcina sp. nov., isolated from Korean traditional fermented seafood 'Jeotgal'.</title>
        <authorList>
            <person name="Yang A.I."/>
            <person name="Shin N.-R."/>
        </authorList>
    </citation>
    <scope>NUCLEOTIDE SEQUENCE [LARGE SCALE GENOMIC DNA]</scope>
    <source>
        <strain evidence="2 3">KCTC13119</strain>
    </source>
</reference>
<name>A0ABU4G880_9BACL</name>
<dbReference type="Pfam" id="PF04397">
    <property type="entry name" value="LytTR"/>
    <property type="match status" value="1"/>
</dbReference>
<dbReference type="RefSeq" id="WP_317943373.1">
    <property type="nucleotide sequence ID" value="NZ_JAUBDI010000006.1"/>
</dbReference>
<gene>
    <name evidence="2" type="ORF">QT711_08290</name>
</gene>
<organism evidence="2 3">
    <name type="scientific">Sporosarcina saromensis</name>
    <dbReference type="NCBI Taxonomy" id="359365"/>
    <lineage>
        <taxon>Bacteria</taxon>
        <taxon>Bacillati</taxon>
        <taxon>Bacillota</taxon>
        <taxon>Bacilli</taxon>
        <taxon>Bacillales</taxon>
        <taxon>Caryophanaceae</taxon>
        <taxon>Sporosarcina</taxon>
    </lineage>
</organism>
<dbReference type="Gene3D" id="2.20.25.10">
    <property type="match status" value="1"/>
</dbReference>
<dbReference type="InterPro" id="IPR007492">
    <property type="entry name" value="LytTR_DNA-bd_dom"/>
</dbReference>
<dbReference type="Gene3D" id="2.40.50.40">
    <property type="match status" value="1"/>
</dbReference>
<keyword evidence="2" id="KW-0238">DNA-binding</keyword>
<dbReference type="EMBL" id="JAUBDI010000006">
    <property type="protein sequence ID" value="MDW0113184.1"/>
    <property type="molecule type" value="Genomic_DNA"/>
</dbReference>
<evidence type="ECO:0000313" key="3">
    <source>
        <dbReference type="Proteomes" id="UP001282284"/>
    </source>
</evidence>
<evidence type="ECO:0000259" key="1">
    <source>
        <dbReference type="PROSITE" id="PS50930"/>
    </source>
</evidence>
<dbReference type="SMART" id="SM00850">
    <property type="entry name" value="LytTR"/>
    <property type="match status" value="1"/>
</dbReference>
<comment type="caution">
    <text evidence="2">The sequence shown here is derived from an EMBL/GenBank/DDBJ whole genome shotgun (WGS) entry which is preliminary data.</text>
</comment>
<dbReference type="GO" id="GO:0003677">
    <property type="term" value="F:DNA binding"/>
    <property type="evidence" value="ECO:0007669"/>
    <property type="project" value="UniProtKB-KW"/>
</dbReference>
<dbReference type="PANTHER" id="PTHR37299:SF4">
    <property type="entry name" value="TRANSCRIPTIONAL REGULATOR"/>
    <property type="match status" value="1"/>
</dbReference>
<protein>
    <submittedName>
        <fullName evidence="2">LytTR family DNA-binding domain-containing protein</fullName>
    </submittedName>
</protein>
<sequence>MLNLDSLLNVVGELFADEISIVVSNTKEYMYYRPSKRIDLKIKPGDPVKEGTIAHKALSEGQKVSEFIHRDVFGVPYHGMAVPFYDDGVLDGCVVAIYPAYTEGKSVVTVKTMDGWIPIPFSEVKYMEVRDRKTVVVSDRITGTHKNSLQNFEFVLPHEQFIRCHRSFIVNVNHISAIYPDTHSTFMLSMNDGTKIPVSQSYSSYFRKLLGF</sequence>